<feature type="transmembrane region" description="Helical" evidence="1">
    <location>
        <begin position="6"/>
        <end position="26"/>
    </location>
</feature>
<name>A0A7Y0AS33_9FLAO</name>
<sequence length="121" mass="13974">MKKTLWISLGVVLLLVSVLVWYKYFFVFGEGVKSGYLNYAMKKGYVFKTYEGKLIQEGFGKGKTGSITSYEFEFSVEDSEIFKQLETNSGKTFDLHYKEYNGALPWRGNTKFVVDKIVNMK</sequence>
<dbReference type="AlphaFoldDB" id="A0A7Y0AS33"/>
<organism evidence="2 3">
    <name type="scientific">Chryseobacterium antibioticum</name>
    <dbReference type="NCBI Taxonomy" id="2728847"/>
    <lineage>
        <taxon>Bacteria</taxon>
        <taxon>Pseudomonadati</taxon>
        <taxon>Bacteroidota</taxon>
        <taxon>Flavobacteriia</taxon>
        <taxon>Flavobacteriales</taxon>
        <taxon>Weeksellaceae</taxon>
        <taxon>Chryseobacterium group</taxon>
        <taxon>Chryseobacterium</taxon>
    </lineage>
</organism>
<keyword evidence="1" id="KW-0812">Transmembrane</keyword>
<proteinExistence type="predicted"/>
<gene>
    <name evidence="2" type="ORF">HHL23_22255</name>
</gene>
<comment type="caution">
    <text evidence="2">The sequence shown here is derived from an EMBL/GenBank/DDBJ whole genome shotgun (WGS) entry which is preliminary data.</text>
</comment>
<keyword evidence="1" id="KW-0472">Membrane</keyword>
<evidence type="ECO:0000313" key="3">
    <source>
        <dbReference type="Proteomes" id="UP000544054"/>
    </source>
</evidence>
<accession>A0A7Y0AS33</accession>
<dbReference type="RefSeq" id="WP_169236927.1">
    <property type="nucleotide sequence ID" value="NZ_JABBGI010000065.1"/>
</dbReference>
<dbReference type="EMBL" id="JABBGI010000065">
    <property type="protein sequence ID" value="NML72476.1"/>
    <property type="molecule type" value="Genomic_DNA"/>
</dbReference>
<evidence type="ECO:0000256" key="1">
    <source>
        <dbReference type="SAM" id="Phobius"/>
    </source>
</evidence>
<keyword evidence="1" id="KW-1133">Transmembrane helix</keyword>
<keyword evidence="3" id="KW-1185">Reference proteome</keyword>
<protein>
    <recommendedName>
        <fullName evidence="4">6-phosphogluconate dehydrogenase</fullName>
    </recommendedName>
</protein>
<reference evidence="2 3" key="1">
    <citation type="submission" date="2020-04" db="EMBL/GenBank/DDBJ databases">
        <title>Chryseobacterium sp. RP-3-3 sp. nov., isolated from Jeju soil.</title>
        <authorList>
            <person name="Dahal R.H."/>
        </authorList>
    </citation>
    <scope>NUCLEOTIDE SEQUENCE [LARGE SCALE GENOMIC DNA]</scope>
    <source>
        <strain evidence="2 3">RP-3-3</strain>
    </source>
</reference>
<evidence type="ECO:0000313" key="2">
    <source>
        <dbReference type="EMBL" id="NML72476.1"/>
    </source>
</evidence>
<evidence type="ECO:0008006" key="4">
    <source>
        <dbReference type="Google" id="ProtNLM"/>
    </source>
</evidence>
<dbReference type="Proteomes" id="UP000544054">
    <property type="component" value="Unassembled WGS sequence"/>
</dbReference>